<accession>A0A1B0B6V5</accession>
<evidence type="ECO:0000313" key="1">
    <source>
        <dbReference type="EnsemblMetazoa" id="GPPI020756-PA"/>
    </source>
</evidence>
<keyword evidence="2" id="KW-1185">Reference proteome</keyword>
<dbReference type="AlphaFoldDB" id="A0A1B0B6V5"/>
<dbReference type="EnsemblMetazoa" id="GPPI020756-RA">
    <property type="protein sequence ID" value="GPPI020756-PA"/>
    <property type="gene ID" value="GPPI020756"/>
</dbReference>
<organism evidence="1 2">
    <name type="scientific">Glossina palpalis gambiensis</name>
    <dbReference type="NCBI Taxonomy" id="67801"/>
    <lineage>
        <taxon>Eukaryota</taxon>
        <taxon>Metazoa</taxon>
        <taxon>Ecdysozoa</taxon>
        <taxon>Arthropoda</taxon>
        <taxon>Hexapoda</taxon>
        <taxon>Insecta</taxon>
        <taxon>Pterygota</taxon>
        <taxon>Neoptera</taxon>
        <taxon>Endopterygota</taxon>
        <taxon>Diptera</taxon>
        <taxon>Brachycera</taxon>
        <taxon>Muscomorpha</taxon>
        <taxon>Hippoboscoidea</taxon>
        <taxon>Glossinidae</taxon>
        <taxon>Glossina</taxon>
    </lineage>
</organism>
<sequence length="71" mass="8405">MTNDHTCINYDQNTIYSMTTNHTNTIYDMTSNHTCMNYDQNTIYRQNNDILSVLKVLRPSLTKYMYTIVIT</sequence>
<proteinExistence type="predicted"/>
<dbReference type="EMBL" id="JXJN01009251">
    <property type="status" value="NOT_ANNOTATED_CDS"/>
    <property type="molecule type" value="Genomic_DNA"/>
</dbReference>
<dbReference type="Proteomes" id="UP000092460">
    <property type="component" value="Unassembled WGS sequence"/>
</dbReference>
<evidence type="ECO:0000313" key="2">
    <source>
        <dbReference type="Proteomes" id="UP000092460"/>
    </source>
</evidence>
<protein>
    <submittedName>
        <fullName evidence="1">Uncharacterized protein</fullName>
    </submittedName>
</protein>
<reference evidence="2" key="1">
    <citation type="submission" date="2015-01" db="EMBL/GenBank/DDBJ databases">
        <authorList>
            <person name="Aksoy S."/>
            <person name="Warren W."/>
            <person name="Wilson R.K."/>
        </authorList>
    </citation>
    <scope>NUCLEOTIDE SEQUENCE [LARGE SCALE GENOMIC DNA]</scope>
    <source>
        <strain evidence="2">IAEA</strain>
    </source>
</reference>
<reference evidence="1" key="2">
    <citation type="submission" date="2020-05" db="UniProtKB">
        <authorList>
            <consortium name="EnsemblMetazoa"/>
        </authorList>
    </citation>
    <scope>IDENTIFICATION</scope>
    <source>
        <strain evidence="1">IAEA</strain>
    </source>
</reference>
<name>A0A1B0B6V5_9MUSC</name>
<dbReference type="VEuPathDB" id="VectorBase:GPPI020756"/>